<evidence type="ECO:0000256" key="1">
    <source>
        <dbReference type="SAM" id="Phobius"/>
    </source>
</evidence>
<dbReference type="GO" id="GO:0016787">
    <property type="term" value="F:hydrolase activity"/>
    <property type="evidence" value="ECO:0007669"/>
    <property type="project" value="UniProtKB-KW"/>
</dbReference>
<dbReference type="AlphaFoldDB" id="A0A7W3YCK7"/>
<organism evidence="2 3">
    <name type="scientific">Limosilactobacillus fastidiosus</name>
    <dbReference type="NCBI Taxonomy" id="2759855"/>
    <lineage>
        <taxon>Bacteria</taxon>
        <taxon>Bacillati</taxon>
        <taxon>Bacillota</taxon>
        <taxon>Bacilli</taxon>
        <taxon>Lactobacillales</taxon>
        <taxon>Lactobacillaceae</taxon>
        <taxon>Limosilactobacillus</taxon>
    </lineage>
</organism>
<proteinExistence type="predicted"/>
<protein>
    <submittedName>
        <fullName evidence="2">Alpha/beta hydrolase</fullName>
    </submittedName>
</protein>
<keyword evidence="1" id="KW-1133">Transmembrane helix</keyword>
<dbReference type="SUPFAM" id="SSF53474">
    <property type="entry name" value="alpha/beta-Hydrolases"/>
    <property type="match status" value="1"/>
</dbReference>
<name>A0A7W3YCK7_9LACO</name>
<evidence type="ECO:0000313" key="2">
    <source>
        <dbReference type="EMBL" id="MBB1086325.1"/>
    </source>
</evidence>
<dbReference type="Gene3D" id="3.40.50.1820">
    <property type="entry name" value="alpha/beta hydrolase"/>
    <property type="match status" value="1"/>
</dbReference>
<dbReference type="InterPro" id="IPR010315">
    <property type="entry name" value="DUF915_hydro-like"/>
</dbReference>
<dbReference type="InterPro" id="IPR029058">
    <property type="entry name" value="AB_hydrolase_fold"/>
</dbReference>
<dbReference type="RefSeq" id="WP_182581203.1">
    <property type="nucleotide sequence ID" value="NZ_JACIUY010000058.1"/>
</dbReference>
<accession>A0A7W3YCK7</accession>
<reference evidence="2 3" key="1">
    <citation type="submission" date="2020-07" db="EMBL/GenBank/DDBJ databases">
        <title>Description of Limosilactobacillus balticus sp. nov., Limosilactobacillus agrestis sp. nov., Limosilactobacillus albertensis sp. nov., Limosilactobacillus rudii sp. nov., Limosilactobacillus fastidiosus sp. nov., five novel Limosilactobacillus species isolated from the vertebrate gastrointestinal tract, and proposal of 6 subspecies of Limosilactobacillus reuteri adapted to the gastrointestinal tract of specific vertebrate hosts.</title>
        <authorList>
            <person name="Li F."/>
            <person name="Cheng C."/>
            <person name="Zheng J."/>
            <person name="Quevedo R.M."/>
            <person name="Li J."/>
            <person name="Roos S."/>
            <person name="Gaenzle M.G."/>
            <person name="Walter J."/>
        </authorList>
    </citation>
    <scope>NUCLEOTIDE SEQUENCE [LARGE SCALE GENOMIC DNA]</scope>
    <source>
        <strain evidence="2 3">WF-MA3-C</strain>
    </source>
</reference>
<feature type="transmembrane region" description="Helical" evidence="1">
    <location>
        <begin position="7"/>
        <end position="28"/>
    </location>
</feature>
<dbReference type="EMBL" id="JACIUY010000058">
    <property type="protein sequence ID" value="MBB1086325.1"/>
    <property type="molecule type" value="Genomic_DNA"/>
</dbReference>
<gene>
    <name evidence="2" type="ORF">H5R63_05955</name>
</gene>
<keyword evidence="2" id="KW-0378">Hydrolase</keyword>
<evidence type="ECO:0000313" key="3">
    <source>
        <dbReference type="Proteomes" id="UP000518255"/>
    </source>
</evidence>
<keyword evidence="1" id="KW-0812">Transmembrane</keyword>
<comment type="caution">
    <text evidence="2">The sequence shown here is derived from an EMBL/GenBank/DDBJ whole genome shotgun (WGS) entry which is preliminary data.</text>
</comment>
<sequence length="281" mass="32559">MRRLLKGSAAIISISLILVLVIQFVVLLPQSNSSLKPDDYRLDTYYSKTPTIMIPGWGGNTTTYHRMMNYFEKNNYAQKVMTVWVSPTGTVKTSGNYTHQRNALIQVLYNWDYNATYHPEVHELTRILQVLHDHYHINKMNVIAHSYGGTEFIHAYMGSKQLQRQIQLRNIIFLGVPVEESFGVKVKFVPNLNRKSKDRNFHQLEAQMKNWKPNSTVKILNIMGGTDDEVPRIQSEMLQALVNVHPEIQYQQVIVPKTNHFQLHNRTVILKRVAKMLWGKG</sequence>
<dbReference type="Proteomes" id="UP000518255">
    <property type="component" value="Unassembled WGS sequence"/>
</dbReference>
<keyword evidence="1" id="KW-0472">Membrane</keyword>
<dbReference type="Pfam" id="PF06028">
    <property type="entry name" value="DUF915"/>
    <property type="match status" value="1"/>
</dbReference>